<dbReference type="GO" id="GO:0030313">
    <property type="term" value="C:cell envelope"/>
    <property type="evidence" value="ECO:0007669"/>
    <property type="project" value="UniProtKB-SubCell"/>
</dbReference>
<dbReference type="Pfam" id="PF00560">
    <property type="entry name" value="LRR_1"/>
    <property type="match status" value="2"/>
</dbReference>
<comment type="subcellular location">
    <subcellularLocation>
        <location evidence="1">Cell envelope</location>
    </subcellularLocation>
    <subcellularLocation>
        <location evidence="2">Membrane</location>
    </subcellularLocation>
</comment>
<dbReference type="FunFam" id="3.80.10.10:FF:000400">
    <property type="entry name" value="Nuclear pore complex protein NUP107"/>
    <property type="match status" value="1"/>
</dbReference>
<accession>A0A524RR67</accession>
<dbReference type="InterPro" id="IPR001611">
    <property type="entry name" value="Leu-rich_rpt"/>
</dbReference>
<evidence type="ECO:0000256" key="9">
    <source>
        <dbReference type="SAM" id="SignalP"/>
    </source>
</evidence>
<evidence type="ECO:0000313" key="10">
    <source>
        <dbReference type="EMBL" id="TGG94598.1"/>
    </source>
</evidence>
<dbReference type="PANTHER" id="PTHR48059:SF30">
    <property type="entry name" value="OS06G0587000 PROTEIN"/>
    <property type="match status" value="1"/>
</dbReference>
<dbReference type="AlphaFoldDB" id="A0A524RR67"/>
<evidence type="ECO:0000256" key="8">
    <source>
        <dbReference type="ARBA" id="ARBA00023136"/>
    </source>
</evidence>
<comment type="caution">
    <text evidence="10">The sequence shown here is derived from an EMBL/GenBank/DDBJ whole genome shotgun (WGS) entry which is preliminary data.</text>
</comment>
<dbReference type="GO" id="GO:0016020">
    <property type="term" value="C:membrane"/>
    <property type="evidence" value="ECO:0007669"/>
    <property type="project" value="UniProtKB-SubCell"/>
</dbReference>
<evidence type="ECO:0000256" key="1">
    <source>
        <dbReference type="ARBA" id="ARBA00004196"/>
    </source>
</evidence>
<evidence type="ECO:0000256" key="3">
    <source>
        <dbReference type="ARBA" id="ARBA00022614"/>
    </source>
</evidence>
<keyword evidence="4" id="KW-0812">Transmembrane</keyword>
<dbReference type="PRINTS" id="PR00019">
    <property type="entry name" value="LEURICHRPT"/>
</dbReference>
<organism evidence="10 11">
    <name type="scientific">Aphanocapsa feldmannii 277cV</name>
    <dbReference type="NCBI Taxonomy" id="2507553"/>
    <lineage>
        <taxon>Bacteria</taxon>
        <taxon>Bacillati</taxon>
        <taxon>Cyanobacteriota</taxon>
        <taxon>Cyanophyceae</taxon>
        <taxon>Oscillatoriophycideae</taxon>
        <taxon>Chroococcales</taxon>
        <taxon>Microcystaceae</taxon>
        <taxon>Aphanocapsa</taxon>
    </lineage>
</organism>
<dbReference type="EMBL" id="SRMO01000033">
    <property type="protein sequence ID" value="TGG94598.1"/>
    <property type="molecule type" value="Genomic_DNA"/>
</dbReference>
<dbReference type="SUPFAM" id="SSF52058">
    <property type="entry name" value="L domain-like"/>
    <property type="match status" value="1"/>
</dbReference>
<dbReference type="Proteomes" id="UP000317990">
    <property type="component" value="Unassembled WGS sequence"/>
</dbReference>
<keyword evidence="5 9" id="KW-0732">Signal</keyword>
<evidence type="ECO:0000256" key="5">
    <source>
        <dbReference type="ARBA" id="ARBA00022729"/>
    </source>
</evidence>
<dbReference type="InterPro" id="IPR032675">
    <property type="entry name" value="LRR_dom_sf"/>
</dbReference>
<proteinExistence type="predicted"/>
<keyword evidence="3" id="KW-0433">Leucine-rich repeat</keyword>
<keyword evidence="7" id="KW-1133">Transmembrane helix</keyword>
<evidence type="ECO:0000256" key="2">
    <source>
        <dbReference type="ARBA" id="ARBA00004370"/>
    </source>
</evidence>
<name>A0A524RR67_9CHRO</name>
<dbReference type="Pfam" id="PF13855">
    <property type="entry name" value="LRR_8"/>
    <property type="match status" value="2"/>
</dbReference>
<dbReference type="SMART" id="SM00369">
    <property type="entry name" value="LRR_TYP"/>
    <property type="match status" value="7"/>
</dbReference>
<dbReference type="InterPro" id="IPR051848">
    <property type="entry name" value="PGIP"/>
</dbReference>
<feature type="chain" id="PRO_5021910566" description="Leucine-rich repeat domain-containing protein" evidence="9">
    <location>
        <begin position="27"/>
        <end position="364"/>
    </location>
</feature>
<keyword evidence="6" id="KW-0677">Repeat</keyword>
<feature type="signal peptide" evidence="9">
    <location>
        <begin position="1"/>
        <end position="26"/>
    </location>
</feature>
<reference evidence="10 11" key="1">
    <citation type="journal article" date="2019" name="mSystems">
        <title>Life at home and on the roam: Genomic adaptions reflect the dual lifestyle of an intracellular, facultative symbiont.</title>
        <authorList>
            <person name="Burgsdorf I."/>
        </authorList>
    </citation>
    <scope>NUCLEOTIDE SEQUENCE [LARGE SCALE GENOMIC DNA]</scope>
    <source>
        <strain evidence="10">277cV</strain>
    </source>
</reference>
<evidence type="ECO:0000256" key="7">
    <source>
        <dbReference type="ARBA" id="ARBA00022989"/>
    </source>
</evidence>
<dbReference type="Gene3D" id="3.80.10.10">
    <property type="entry name" value="Ribonuclease Inhibitor"/>
    <property type="match status" value="2"/>
</dbReference>
<dbReference type="FunFam" id="3.80.10.10:FF:000111">
    <property type="entry name" value="LRR receptor-like serine/threonine-protein kinase ERECTA"/>
    <property type="match status" value="1"/>
</dbReference>
<sequence length="364" mass="39153">MPFNKVSRILLAALLGLSSASLTVQAAQRGRITLLQGSGGPLQRGIPPGMATPTFVNGAASDSVALDNVNSFERLYISQSRLMIPQSDRDVLIELYNATNGDGWHRNANWKSNKPISEWYGVTTDSSGRVTELDLSENALTGRIPPALGNLTNLEYLNLRTNSGPMAGGNLTGRIPPALGNLTNLIGLDLSWNQLTGTIPPTLGNLTNLKYLILSTNKLRGTIPPALANLTNLIELVLHENQLTGRIPPTLANLTNLKSLYLSSNQLTGAIPPALGNLTNLTELVLSINQLTGTIPPALGNLTNLTVLVLHENQLTGRIPPTLANLTNLIELDLSWNKLTGTIPAALFKIPHFTYKTDDELLLY</sequence>
<evidence type="ECO:0000256" key="6">
    <source>
        <dbReference type="ARBA" id="ARBA00022737"/>
    </source>
</evidence>
<dbReference type="InterPro" id="IPR003591">
    <property type="entry name" value="Leu-rich_rpt_typical-subtyp"/>
</dbReference>
<keyword evidence="8" id="KW-0472">Membrane</keyword>
<protein>
    <recommendedName>
        <fullName evidence="12">Leucine-rich repeat domain-containing protein</fullName>
    </recommendedName>
</protein>
<evidence type="ECO:0008006" key="12">
    <source>
        <dbReference type="Google" id="ProtNLM"/>
    </source>
</evidence>
<gene>
    <name evidence="10" type="ORF">ERJ67_02160</name>
</gene>
<dbReference type="PANTHER" id="PTHR48059">
    <property type="entry name" value="POLYGALACTURONASE INHIBITOR 1"/>
    <property type="match status" value="1"/>
</dbReference>
<evidence type="ECO:0000313" key="11">
    <source>
        <dbReference type="Proteomes" id="UP000317990"/>
    </source>
</evidence>
<evidence type="ECO:0000256" key="4">
    <source>
        <dbReference type="ARBA" id="ARBA00022692"/>
    </source>
</evidence>